<dbReference type="eggNOG" id="ENOG502ZSX7">
    <property type="taxonomic scope" value="Bacteria"/>
</dbReference>
<dbReference type="Proteomes" id="UP000023067">
    <property type="component" value="Unassembled WGS sequence"/>
</dbReference>
<feature type="transmembrane region" description="Helical" evidence="1">
    <location>
        <begin position="53"/>
        <end position="73"/>
    </location>
</feature>
<protein>
    <recommendedName>
        <fullName evidence="2">Low molecular weight protein antigen 6 PH domain-containing protein</fullName>
    </recommendedName>
</protein>
<dbReference type="PATRIC" id="fig|396014.3.peg.97"/>
<organism evidence="3 4">
    <name type="scientific">Brachybacterium phenoliresistens</name>
    <dbReference type="NCBI Taxonomy" id="396014"/>
    <lineage>
        <taxon>Bacteria</taxon>
        <taxon>Bacillati</taxon>
        <taxon>Actinomycetota</taxon>
        <taxon>Actinomycetes</taxon>
        <taxon>Micrococcales</taxon>
        <taxon>Dermabacteraceae</taxon>
        <taxon>Brachybacterium</taxon>
    </lineage>
</organism>
<evidence type="ECO:0000259" key="2">
    <source>
        <dbReference type="Pfam" id="PF10756"/>
    </source>
</evidence>
<accession>Z9JYU0</accession>
<dbReference type="InterPro" id="IPR019692">
    <property type="entry name" value="CFP-6_PH"/>
</dbReference>
<evidence type="ECO:0000256" key="1">
    <source>
        <dbReference type="SAM" id="Phobius"/>
    </source>
</evidence>
<feature type="domain" description="Low molecular weight protein antigen 6 PH" evidence="2">
    <location>
        <begin position="77"/>
        <end position="133"/>
    </location>
</feature>
<reference evidence="3 4" key="1">
    <citation type="submission" date="2014-02" db="EMBL/GenBank/DDBJ databases">
        <title>Genome sequence of Brachybacterium phenoliresistens strain W13A50.</title>
        <authorList>
            <person name="Wang X."/>
        </authorList>
    </citation>
    <scope>NUCLEOTIDE SEQUENCE [LARGE SCALE GENOMIC DNA]</scope>
    <source>
        <strain evidence="3 4">W13A50</strain>
    </source>
</reference>
<gene>
    <name evidence="3" type="ORF">BF93_05475</name>
</gene>
<dbReference type="HOGENOM" id="CLU_129705_0_0_11"/>
<comment type="caution">
    <text evidence="3">The sequence shown here is derived from an EMBL/GenBank/DDBJ whole genome shotgun (WGS) entry which is preliminary data.</text>
</comment>
<keyword evidence="1" id="KW-0812">Transmembrane</keyword>
<keyword evidence="1" id="KW-1133">Transmembrane helix</keyword>
<name>Z9JYU0_9MICO</name>
<keyword evidence="1" id="KW-0472">Membrane</keyword>
<keyword evidence="4" id="KW-1185">Reference proteome</keyword>
<dbReference type="AlphaFoldDB" id="Z9JYU0"/>
<dbReference type="EMBL" id="JDYK01000002">
    <property type="protein sequence ID" value="EWS82962.1"/>
    <property type="molecule type" value="Genomic_DNA"/>
</dbReference>
<dbReference type="RefSeq" id="WP_038370001.1">
    <property type="nucleotide sequence ID" value="NZ_BAAAOW010000001.1"/>
</dbReference>
<sequence>MAHSPDPHRPQVLYTVSLAWWMRLLSIALALLLELAIGVPVLLALLDGDGRMMLAGLIVLPLLLAVLVITLLANLQRFTVTTTGITIRGWLGRRRIPWDEVAVVEVDRSTLGRGATVVVTRDGRRVRSELTAARYALRRGESVSDHGPDLLQPARPTRAAIQAHQEHLRRRHPGTPR</sequence>
<evidence type="ECO:0000313" key="3">
    <source>
        <dbReference type="EMBL" id="EWS82962.1"/>
    </source>
</evidence>
<feature type="transmembrane region" description="Helical" evidence="1">
    <location>
        <begin position="20"/>
        <end position="46"/>
    </location>
</feature>
<dbReference type="STRING" id="396014.BF93_05475"/>
<evidence type="ECO:0000313" key="4">
    <source>
        <dbReference type="Proteomes" id="UP000023067"/>
    </source>
</evidence>
<proteinExistence type="predicted"/>
<dbReference type="Pfam" id="PF10756">
    <property type="entry name" value="bPH_6"/>
    <property type="match status" value="1"/>
</dbReference>